<dbReference type="PANTHER" id="PTHR30386:SF24">
    <property type="entry name" value="MULTIDRUG RESISTANCE EFFLUX PUMP"/>
    <property type="match status" value="1"/>
</dbReference>
<dbReference type="PANTHER" id="PTHR30386">
    <property type="entry name" value="MEMBRANE FUSION SUBUNIT OF EMRAB-TOLC MULTIDRUG EFFLUX PUMP"/>
    <property type="match status" value="1"/>
</dbReference>
<dbReference type="Pfam" id="PF25917">
    <property type="entry name" value="BSH_RND"/>
    <property type="match status" value="1"/>
</dbReference>
<organism evidence="4 5">
    <name type="scientific">Pseudomonas eucalypticola</name>
    <dbReference type="NCBI Taxonomy" id="2599595"/>
    <lineage>
        <taxon>Bacteria</taxon>
        <taxon>Pseudomonadati</taxon>
        <taxon>Pseudomonadota</taxon>
        <taxon>Gammaproteobacteria</taxon>
        <taxon>Pseudomonadales</taxon>
        <taxon>Pseudomonadaceae</taxon>
        <taxon>Pseudomonas</taxon>
    </lineage>
</organism>
<dbReference type="Gene3D" id="1.10.287.470">
    <property type="entry name" value="Helix hairpin bin"/>
    <property type="match status" value="2"/>
</dbReference>
<dbReference type="RefSeq" id="WP_176572432.1">
    <property type="nucleotide sequence ID" value="NZ_CP056030.1"/>
</dbReference>
<evidence type="ECO:0000256" key="1">
    <source>
        <dbReference type="ARBA" id="ARBA00009477"/>
    </source>
</evidence>
<dbReference type="SUPFAM" id="SSF111369">
    <property type="entry name" value="HlyD-like secretion proteins"/>
    <property type="match status" value="2"/>
</dbReference>
<feature type="domain" description="p-hydroxybenzoic acid efflux pump subunit AaeA-like beta-barrel" evidence="3">
    <location>
        <begin position="248"/>
        <end position="333"/>
    </location>
</feature>
<dbReference type="Gene3D" id="2.40.50.100">
    <property type="match status" value="1"/>
</dbReference>
<dbReference type="InterPro" id="IPR058634">
    <property type="entry name" value="AaeA-lik-b-barrel"/>
</dbReference>
<sequence length="356" mass="37840">MTKKPTVILITVAVAAVAGILYLAWPAVFGASGSQSTNDAYVLADYTVVAPKVSGFITQVLVEDNQWVKAGQEVAHIDDRDYQAALLAAQAQTLISQAQFQNAKATLERQASIIAQAQASVQADQAALAFAEHEWVRYNHLAGQGAGTVQNAQQSRSQVDQGRARLANSTAALAAARKQVEILTAQVDGAEGGLKHAKAAEDIARLNLSYTRVVAPIDGIVGQRAVRVGAFVEPGARMLAVVPLQQAYVVANFQETQLTHVVPGQQVDISVDTFGDQHLTGHVDSLAPATGVTFAQVKPDNATGNFTKVVQRIPVKIVLDADQALSSRLRVGMSVEARIRISAHDDQARAKEVTAR</sequence>
<dbReference type="EMBL" id="CP056030">
    <property type="protein sequence ID" value="QKZ07727.1"/>
    <property type="molecule type" value="Genomic_DNA"/>
</dbReference>
<keyword evidence="5" id="KW-1185">Reference proteome</keyword>
<dbReference type="KEGG" id="pez:HWQ56_18745"/>
<dbReference type="Proteomes" id="UP000509568">
    <property type="component" value="Chromosome"/>
</dbReference>
<protein>
    <submittedName>
        <fullName evidence="4">HlyD family secretion protein</fullName>
    </submittedName>
</protein>
<dbReference type="InterPro" id="IPR058625">
    <property type="entry name" value="MdtA-like_BSH"/>
</dbReference>
<dbReference type="AlphaFoldDB" id="A0A7D5H3Z4"/>
<evidence type="ECO:0000313" key="4">
    <source>
        <dbReference type="EMBL" id="QKZ07727.1"/>
    </source>
</evidence>
<evidence type="ECO:0000259" key="2">
    <source>
        <dbReference type="Pfam" id="PF25917"/>
    </source>
</evidence>
<dbReference type="Pfam" id="PF25963">
    <property type="entry name" value="Beta-barrel_AAEA"/>
    <property type="match status" value="1"/>
</dbReference>
<comment type="similarity">
    <text evidence="1">Belongs to the membrane fusion protein (MFP) (TC 8.A.1) family.</text>
</comment>
<name>A0A7D5H3Z4_9PSED</name>
<evidence type="ECO:0000313" key="5">
    <source>
        <dbReference type="Proteomes" id="UP000509568"/>
    </source>
</evidence>
<dbReference type="Gene3D" id="2.40.30.170">
    <property type="match status" value="1"/>
</dbReference>
<feature type="domain" description="Multidrug resistance protein MdtA-like barrel-sandwich hybrid" evidence="2">
    <location>
        <begin position="49"/>
        <end position="242"/>
    </location>
</feature>
<accession>A0A7D5H3Z4</accession>
<gene>
    <name evidence="4" type="ORF">HWQ56_18745</name>
</gene>
<evidence type="ECO:0000259" key="3">
    <source>
        <dbReference type="Pfam" id="PF25963"/>
    </source>
</evidence>
<reference evidence="4 5" key="1">
    <citation type="submission" date="2020-06" db="EMBL/GenBank/DDBJ databases">
        <title>Pseudomonas eucalypticola sp. nov., an endophyte of Eucalyptus dunnii leaves with biocontrol ability of eucalyptus leaf blight.</title>
        <authorList>
            <person name="Liu Y."/>
            <person name="Song Z."/>
            <person name="Zeng H."/>
            <person name="Lu M."/>
            <person name="Wang X."/>
            <person name="Lian X."/>
            <person name="Zhang Q."/>
        </authorList>
    </citation>
    <scope>NUCLEOTIDE SEQUENCE [LARGE SCALE GENOMIC DNA]</scope>
    <source>
        <strain evidence="4 5">NP-1</strain>
    </source>
</reference>
<proteinExistence type="inferred from homology"/>
<dbReference type="InterPro" id="IPR050739">
    <property type="entry name" value="MFP"/>
</dbReference>